<gene>
    <name evidence="2" type="ORF">GMRT_13319</name>
</gene>
<protein>
    <submittedName>
        <fullName evidence="2">Uncharacterized protein</fullName>
    </submittedName>
</protein>
<evidence type="ECO:0000313" key="2">
    <source>
        <dbReference type="EMBL" id="TNJ26282.1"/>
    </source>
</evidence>
<dbReference type="VEuPathDB" id="GiardiaDB:GMRT_13319"/>
<dbReference type="OrthoDB" id="10249742at2759"/>
<dbReference type="AlphaFoldDB" id="A0A4Z1SKX3"/>
<evidence type="ECO:0000313" key="3">
    <source>
        <dbReference type="Proteomes" id="UP000315496"/>
    </source>
</evidence>
<name>A0A4Z1SKX3_GIAMU</name>
<accession>A0A4Z1SKX3</accession>
<evidence type="ECO:0000256" key="1">
    <source>
        <dbReference type="SAM" id="MobiDB-lite"/>
    </source>
</evidence>
<keyword evidence="3" id="KW-1185">Reference proteome</keyword>
<sequence length="445" mass="49912">MNPTADPHGGPLNPKPDDLLQIYRGHHPSLHGQLRKQHNGMPVVNLGHRDQGGSAEEKEEHLLRALCSTEHSRESNIPAPKLNTNQRFGRRGFVPGSTYEMRETGARWANIIRDLDDRDLAFHDQVMESISTTSENKPFPTLTEEDGVRYDEEVLEWLLVTLDAMYSYRARNLQETAQNTRAAFDACKLVVNDASLFDGTPHPLPDVLKNPTPEPYLTVMQAECSGDPAILGTIVDRIPFITYSLFELIFKHFVERRKALGTPLIPCLRERPYKGWNSGKPKEEQLFLVFDNSKDPRDKRLSGSSVKSLQSAHTQLYLFNALAEFVCLREAVELSVLKENFQQRIAKLEDRPSKSPRNGCTLTPMSIPPNSCVIDAFTKSDLVNAHRIFDVKKVAAPARQGAGVLSSSPRVDDFFFQLGFACADTGCQEEDAARNALFARLTQVL</sequence>
<proteinExistence type="predicted"/>
<dbReference type="EMBL" id="VDLU01000005">
    <property type="protein sequence ID" value="TNJ26282.1"/>
    <property type="molecule type" value="Genomic_DNA"/>
</dbReference>
<dbReference type="Proteomes" id="UP000315496">
    <property type="component" value="Chromosome 5"/>
</dbReference>
<reference evidence="2 3" key="1">
    <citation type="submission" date="2019-05" db="EMBL/GenBank/DDBJ databases">
        <title>The compact genome of Giardia muris reveals important steps in the evolution of intestinal protozoan parasites.</title>
        <authorList>
            <person name="Xu F."/>
            <person name="Jimenez-Gonzalez A."/>
            <person name="Einarsson E."/>
            <person name="Astvaldsson A."/>
            <person name="Peirasmaki D."/>
            <person name="Eckmann L."/>
            <person name="Andersson J.O."/>
            <person name="Svard S.G."/>
            <person name="Jerlstrom-Hultqvist J."/>
        </authorList>
    </citation>
    <scope>NUCLEOTIDE SEQUENCE [LARGE SCALE GENOMIC DNA]</scope>
    <source>
        <strain evidence="2 3">Roberts-Thomson</strain>
    </source>
</reference>
<organism evidence="2 3">
    <name type="scientific">Giardia muris</name>
    <dbReference type="NCBI Taxonomy" id="5742"/>
    <lineage>
        <taxon>Eukaryota</taxon>
        <taxon>Metamonada</taxon>
        <taxon>Diplomonadida</taxon>
        <taxon>Hexamitidae</taxon>
        <taxon>Giardiinae</taxon>
        <taxon>Giardia</taxon>
    </lineage>
</organism>
<feature type="region of interest" description="Disordered" evidence="1">
    <location>
        <begin position="69"/>
        <end position="90"/>
    </location>
</feature>
<comment type="caution">
    <text evidence="2">The sequence shown here is derived from an EMBL/GenBank/DDBJ whole genome shotgun (WGS) entry which is preliminary data.</text>
</comment>